<feature type="region of interest" description="Disordered" evidence="1">
    <location>
        <begin position="91"/>
        <end position="181"/>
    </location>
</feature>
<dbReference type="Proteomes" id="UP001274830">
    <property type="component" value="Unassembled WGS sequence"/>
</dbReference>
<feature type="domain" description="DUF6590" evidence="2">
    <location>
        <begin position="207"/>
        <end position="357"/>
    </location>
</feature>
<reference evidence="3" key="1">
    <citation type="submission" date="2023-07" db="EMBL/GenBank/DDBJ databases">
        <title>Black Yeasts Isolated from many extreme environments.</title>
        <authorList>
            <person name="Coleine C."/>
            <person name="Stajich J.E."/>
            <person name="Selbmann L."/>
        </authorList>
    </citation>
    <scope>NUCLEOTIDE SEQUENCE</scope>
    <source>
        <strain evidence="3">CCFEE 5485</strain>
    </source>
</reference>
<feature type="compositionally biased region" description="Basic and acidic residues" evidence="1">
    <location>
        <begin position="124"/>
        <end position="134"/>
    </location>
</feature>
<dbReference type="InterPro" id="IPR046497">
    <property type="entry name" value="DUF6590"/>
</dbReference>
<proteinExistence type="predicted"/>
<keyword evidence="4" id="KW-1185">Reference proteome</keyword>
<evidence type="ECO:0000313" key="3">
    <source>
        <dbReference type="EMBL" id="KAK3677109.1"/>
    </source>
</evidence>
<protein>
    <recommendedName>
        <fullName evidence="2">DUF6590 domain-containing protein</fullName>
    </recommendedName>
</protein>
<evidence type="ECO:0000313" key="4">
    <source>
        <dbReference type="Proteomes" id="UP001274830"/>
    </source>
</evidence>
<dbReference type="EMBL" id="JAUTXT010000008">
    <property type="protein sequence ID" value="KAK3677109.1"/>
    <property type="molecule type" value="Genomic_DNA"/>
</dbReference>
<name>A0AAE0WSB9_9PEZI</name>
<feature type="compositionally biased region" description="Acidic residues" evidence="1">
    <location>
        <begin position="91"/>
        <end position="109"/>
    </location>
</feature>
<dbReference type="Pfam" id="PF20233">
    <property type="entry name" value="DUF6590"/>
    <property type="match status" value="1"/>
</dbReference>
<comment type="caution">
    <text evidence="3">The sequence shown here is derived from an EMBL/GenBank/DDBJ whole genome shotgun (WGS) entry which is preliminary data.</text>
</comment>
<accession>A0AAE0WSB9</accession>
<gene>
    <name evidence="3" type="ORF">LTR78_003314</name>
</gene>
<sequence>MASSTPWRTIPGVPHRVAWSPSQGDWVCQDRTRVTPAVRATIHDHLRRYDNVSSFRRDSSLLTEANRLGQAPPAGATGANAVTRQLEQLDVNDESDSDDEEDASDEEIDDAGRNRTGAPGEQTRGTRYETRTSHNEQATVDDNDRNDEEDDDNEEDYDDDDDDGDEDDGDGEGSTVDPARKVVYSSSVNHAKHGVAAKSRNQSWHATYRFGRVIEIPRQPPPSNATTVSAAAYGSGMRRFVIIQAPQPGSTQFHALPIKTYLSQGVSLQGTIKAHHAIIYTRGRGPSCLSTEQPQRLPDGRLEAGMQAQPIRVTPYDEARPLDTMSRLHYADVQSFDARRIDIRLYGDVHPDSLGTLRVQYHNIQQSFRMSHARLAVLPEAAAQSGAESATGPAASASSGSGVITLDQMRDLWTSLQNHALALGIPLAASTVAQLQQLAANPQLREAWLVRLRATFQRKGGR</sequence>
<organism evidence="3 4">
    <name type="scientific">Recurvomyces mirabilis</name>
    <dbReference type="NCBI Taxonomy" id="574656"/>
    <lineage>
        <taxon>Eukaryota</taxon>
        <taxon>Fungi</taxon>
        <taxon>Dikarya</taxon>
        <taxon>Ascomycota</taxon>
        <taxon>Pezizomycotina</taxon>
        <taxon>Dothideomycetes</taxon>
        <taxon>Dothideomycetidae</taxon>
        <taxon>Mycosphaerellales</taxon>
        <taxon>Teratosphaeriaceae</taxon>
        <taxon>Recurvomyces</taxon>
    </lineage>
</organism>
<dbReference type="AlphaFoldDB" id="A0AAE0WSB9"/>
<evidence type="ECO:0000259" key="2">
    <source>
        <dbReference type="Pfam" id="PF20233"/>
    </source>
</evidence>
<feature type="compositionally biased region" description="Acidic residues" evidence="1">
    <location>
        <begin position="139"/>
        <end position="171"/>
    </location>
</feature>
<evidence type="ECO:0000256" key="1">
    <source>
        <dbReference type="SAM" id="MobiDB-lite"/>
    </source>
</evidence>